<reference evidence="2 3" key="1">
    <citation type="journal article" date="2016" name="Mol. Biol. Evol.">
        <title>Comparative Genomics of Early-Diverging Mushroom-Forming Fungi Provides Insights into the Origins of Lignocellulose Decay Capabilities.</title>
        <authorList>
            <person name="Nagy L.G."/>
            <person name="Riley R."/>
            <person name="Tritt A."/>
            <person name="Adam C."/>
            <person name="Daum C."/>
            <person name="Floudas D."/>
            <person name="Sun H."/>
            <person name="Yadav J.S."/>
            <person name="Pangilinan J."/>
            <person name="Larsson K.H."/>
            <person name="Matsuura K."/>
            <person name="Barry K."/>
            <person name="Labutti K."/>
            <person name="Kuo R."/>
            <person name="Ohm R.A."/>
            <person name="Bhattacharya S.S."/>
            <person name="Shirouzu T."/>
            <person name="Yoshinaga Y."/>
            <person name="Martin F.M."/>
            <person name="Grigoriev I.V."/>
            <person name="Hibbett D.S."/>
        </authorList>
    </citation>
    <scope>NUCLEOTIDE SEQUENCE [LARGE SCALE GENOMIC DNA]</scope>
    <source>
        <strain evidence="2 3">HHB14362 ss-1</strain>
    </source>
</reference>
<dbReference type="InterPro" id="IPR013922">
    <property type="entry name" value="Cyclin_PHO80-like"/>
</dbReference>
<protein>
    <recommendedName>
        <fullName evidence="1">Cyclin N-terminal domain-containing protein</fullName>
    </recommendedName>
</protein>
<dbReference type="STRING" id="1314782.A0A165TRM4"/>
<dbReference type="GO" id="GO:0005634">
    <property type="term" value="C:nucleus"/>
    <property type="evidence" value="ECO:0007669"/>
    <property type="project" value="TreeGrafter"/>
</dbReference>
<dbReference type="GO" id="GO:0000307">
    <property type="term" value="C:cyclin-dependent protein kinase holoenzyme complex"/>
    <property type="evidence" value="ECO:0007669"/>
    <property type="project" value="TreeGrafter"/>
</dbReference>
<evidence type="ECO:0000313" key="3">
    <source>
        <dbReference type="Proteomes" id="UP000076761"/>
    </source>
</evidence>
<dbReference type="SUPFAM" id="SSF47954">
    <property type="entry name" value="Cyclin-like"/>
    <property type="match status" value="1"/>
</dbReference>
<proteinExistence type="predicted"/>
<dbReference type="Pfam" id="PF00134">
    <property type="entry name" value="Cyclin_N"/>
    <property type="match status" value="1"/>
</dbReference>
<feature type="non-terminal residue" evidence="2">
    <location>
        <position position="1"/>
    </location>
</feature>
<dbReference type="Proteomes" id="UP000076761">
    <property type="component" value="Unassembled WGS sequence"/>
</dbReference>
<dbReference type="OrthoDB" id="10250320at2759"/>
<dbReference type="AlphaFoldDB" id="A0A165TRM4"/>
<dbReference type="PANTHER" id="PTHR15615">
    <property type="match status" value="1"/>
</dbReference>
<feature type="non-terminal residue" evidence="2">
    <location>
        <position position="200"/>
    </location>
</feature>
<dbReference type="InParanoid" id="A0A165TRM4"/>
<keyword evidence="3" id="KW-1185">Reference proteome</keyword>
<dbReference type="InterPro" id="IPR036915">
    <property type="entry name" value="Cyclin-like_sf"/>
</dbReference>
<sequence length="200" mass="22571">INMSADRRHPASLLPRSQHDPAFVDLMRQPVSFDMIGYIAQVCKHVINVAEEPAPQSIPALLTPPHTPHKATLKEQQEQAPATPALPSLEEFIIRLVQSSNVQTPTLLTVLVYLNRLRSKLPSMAKVGMACTRHRVFLATLIVAAKYLNDSSPKNKHWTAYANLFDIAEVNLMERQLLFLLDYDLRFEEAEAIKAYSIFL</sequence>
<evidence type="ECO:0000259" key="1">
    <source>
        <dbReference type="Pfam" id="PF00134"/>
    </source>
</evidence>
<evidence type="ECO:0000313" key="2">
    <source>
        <dbReference type="EMBL" id="KZT27074.1"/>
    </source>
</evidence>
<dbReference type="CDD" id="cd20557">
    <property type="entry name" value="CYCLIN_ScPCL1-like"/>
    <property type="match status" value="1"/>
</dbReference>
<dbReference type="GO" id="GO:0016538">
    <property type="term" value="F:cyclin-dependent protein serine/threonine kinase regulator activity"/>
    <property type="evidence" value="ECO:0007669"/>
    <property type="project" value="TreeGrafter"/>
</dbReference>
<dbReference type="GO" id="GO:0019901">
    <property type="term" value="F:protein kinase binding"/>
    <property type="evidence" value="ECO:0007669"/>
    <property type="project" value="InterPro"/>
</dbReference>
<dbReference type="Gene3D" id="1.10.472.10">
    <property type="entry name" value="Cyclin-like"/>
    <property type="match status" value="1"/>
</dbReference>
<dbReference type="EMBL" id="KV425564">
    <property type="protein sequence ID" value="KZT27074.1"/>
    <property type="molecule type" value="Genomic_DNA"/>
</dbReference>
<dbReference type="PANTHER" id="PTHR15615:SF10">
    <property type="entry name" value="PHO85 CYCLIN-2-RELATED"/>
    <property type="match status" value="1"/>
</dbReference>
<organism evidence="2 3">
    <name type="scientific">Neolentinus lepideus HHB14362 ss-1</name>
    <dbReference type="NCBI Taxonomy" id="1314782"/>
    <lineage>
        <taxon>Eukaryota</taxon>
        <taxon>Fungi</taxon>
        <taxon>Dikarya</taxon>
        <taxon>Basidiomycota</taxon>
        <taxon>Agaricomycotina</taxon>
        <taxon>Agaricomycetes</taxon>
        <taxon>Gloeophyllales</taxon>
        <taxon>Gloeophyllaceae</taxon>
        <taxon>Neolentinus</taxon>
    </lineage>
</organism>
<name>A0A165TRM4_9AGAM</name>
<gene>
    <name evidence="2" type="ORF">NEOLEDRAFT_1037899</name>
</gene>
<feature type="domain" description="Cyclin N-terminal" evidence="1">
    <location>
        <begin position="71"/>
        <end position="186"/>
    </location>
</feature>
<dbReference type="InterPro" id="IPR006671">
    <property type="entry name" value="Cyclin_N"/>
</dbReference>
<accession>A0A165TRM4</accession>